<proteinExistence type="predicted"/>
<keyword evidence="3" id="KW-1185">Reference proteome</keyword>
<keyword evidence="1" id="KW-0472">Membrane</keyword>
<organism evidence="2 3">
    <name type="scientific">Saguinus oedipus</name>
    <name type="common">Cotton-top tamarin</name>
    <name type="synonym">Oedipomidas oedipus</name>
    <dbReference type="NCBI Taxonomy" id="9490"/>
    <lineage>
        <taxon>Eukaryota</taxon>
        <taxon>Metazoa</taxon>
        <taxon>Chordata</taxon>
        <taxon>Craniata</taxon>
        <taxon>Vertebrata</taxon>
        <taxon>Euteleostomi</taxon>
        <taxon>Mammalia</taxon>
        <taxon>Eutheria</taxon>
        <taxon>Euarchontoglires</taxon>
        <taxon>Primates</taxon>
        <taxon>Haplorrhini</taxon>
        <taxon>Platyrrhini</taxon>
        <taxon>Cebidae</taxon>
        <taxon>Callitrichinae</taxon>
        <taxon>Saguinus</taxon>
    </lineage>
</organism>
<feature type="transmembrane region" description="Helical" evidence="1">
    <location>
        <begin position="73"/>
        <end position="92"/>
    </location>
</feature>
<dbReference type="Proteomes" id="UP001266305">
    <property type="component" value="Unassembled WGS sequence"/>
</dbReference>
<dbReference type="EMBL" id="JASSZA010000010">
    <property type="protein sequence ID" value="KAK2100440.1"/>
    <property type="molecule type" value="Genomic_DNA"/>
</dbReference>
<dbReference type="PANTHER" id="PTHR20765">
    <property type="entry name" value="SOLUTE CARRIER FAMILY 43 MEMBER 3-RELATED"/>
    <property type="match status" value="1"/>
</dbReference>
<keyword evidence="1" id="KW-1133">Transmembrane helix</keyword>
<accession>A0ABQ9UUI1</accession>
<reference evidence="2 3" key="1">
    <citation type="submission" date="2023-05" db="EMBL/GenBank/DDBJ databases">
        <title>B98-5 Cell Line De Novo Hybrid Assembly: An Optical Mapping Approach.</title>
        <authorList>
            <person name="Kananen K."/>
            <person name="Auerbach J.A."/>
            <person name="Kautto E."/>
            <person name="Blachly J.S."/>
        </authorList>
    </citation>
    <scope>NUCLEOTIDE SEQUENCE [LARGE SCALE GENOMIC DNA]</scope>
    <source>
        <strain evidence="2">B95-8</strain>
        <tissue evidence="2">Cell line</tissue>
    </source>
</reference>
<keyword evidence="1" id="KW-0812">Transmembrane</keyword>
<name>A0ABQ9UUI1_SAGOE</name>
<gene>
    <name evidence="2" type="ORF">P7K49_021788</name>
</gene>
<dbReference type="InterPro" id="IPR027197">
    <property type="entry name" value="SLC43A3"/>
</dbReference>
<evidence type="ECO:0000313" key="2">
    <source>
        <dbReference type="EMBL" id="KAK2100440.1"/>
    </source>
</evidence>
<evidence type="ECO:0000256" key="1">
    <source>
        <dbReference type="SAM" id="Phobius"/>
    </source>
</evidence>
<dbReference type="PANTHER" id="PTHR20765:SF1">
    <property type="entry name" value="EQUILIBRATIVE NUCLEOBASE TRANSPORTER 1"/>
    <property type="match status" value="1"/>
</dbReference>
<sequence>MCLLWVLWVERLSEEGKAKQAWVEGRSRTRQLGTSGRQSPRRPGVCLEGRSLKLTGTLLVSLPSFPSEHFGKLFGLVMALSAVVSLLQFPIFTLIKGPLQNDPFYVNVMLLLAILLTFVHPFLVYRECRTRKESPSAIA</sequence>
<comment type="caution">
    <text evidence="2">The sequence shown here is derived from an EMBL/GenBank/DDBJ whole genome shotgun (WGS) entry which is preliminary data.</text>
</comment>
<protein>
    <submittedName>
        <fullName evidence="2">Uncharacterized protein</fullName>
    </submittedName>
</protein>
<feature type="transmembrane region" description="Helical" evidence="1">
    <location>
        <begin position="104"/>
        <end position="125"/>
    </location>
</feature>
<evidence type="ECO:0000313" key="3">
    <source>
        <dbReference type="Proteomes" id="UP001266305"/>
    </source>
</evidence>